<name>A0A386B131_9CHLO</name>
<feature type="transmembrane region" description="Helical" evidence="2">
    <location>
        <begin position="83"/>
        <end position="100"/>
    </location>
</feature>
<dbReference type="GeneID" id="38279283"/>
<comment type="similarity">
    <text evidence="1">Belongs to the ycf20 family.</text>
</comment>
<feature type="transmembrane region" description="Helical" evidence="2">
    <location>
        <begin position="21"/>
        <end position="45"/>
    </location>
</feature>
<dbReference type="RefSeq" id="YP_009519373.1">
    <property type="nucleotide sequence ID" value="NC_039525.1"/>
</dbReference>
<keyword evidence="2" id="KW-0472">Membrane</keyword>
<keyword evidence="3" id="KW-0934">Plastid</keyword>
<dbReference type="EMBL" id="MH591109">
    <property type="protein sequence ID" value="AYC65406.1"/>
    <property type="molecule type" value="Genomic_DNA"/>
</dbReference>
<evidence type="ECO:0008006" key="4">
    <source>
        <dbReference type="Google" id="ProtNLM"/>
    </source>
</evidence>
<keyword evidence="3" id="KW-0150">Chloroplast</keyword>
<evidence type="ECO:0000256" key="1">
    <source>
        <dbReference type="ARBA" id="ARBA00009846"/>
    </source>
</evidence>
<organism evidence="3">
    <name type="scientific">Pseudocodium devriesii</name>
    <dbReference type="NCBI Taxonomy" id="453070"/>
    <lineage>
        <taxon>Eukaryota</taxon>
        <taxon>Viridiplantae</taxon>
        <taxon>Chlorophyta</taxon>
        <taxon>core chlorophytes</taxon>
        <taxon>Ulvophyceae</taxon>
        <taxon>TCBD clade</taxon>
        <taxon>Bryopsidales</taxon>
        <taxon>Halimedineae</taxon>
        <taxon>Halimedaceae</taxon>
        <taxon>Pseudocodieae</taxon>
        <taxon>Pseudocodium</taxon>
    </lineage>
</organism>
<sequence length="104" mass="12078">MFFKKIGESLIRKQKNFLKSFLLSICCFYGGFLGGNLFGTFLNFLRSQIPWDGTILILILLLFEFFNFLIYTKKLLNKKFLMIIKNIQIGVLLGFFIDAFKVGS</sequence>
<keyword evidence="2" id="KW-0812">Transmembrane</keyword>
<dbReference type="Pfam" id="PF04483">
    <property type="entry name" value="DUF565"/>
    <property type="match status" value="1"/>
</dbReference>
<gene>
    <name evidence="3" type="primary">ycf20</name>
</gene>
<protein>
    <recommendedName>
        <fullName evidence="4">Ycf20</fullName>
    </recommendedName>
</protein>
<geneLocation type="chloroplast" evidence="3"/>
<reference evidence="3" key="1">
    <citation type="submission" date="2018-07" db="EMBL/GenBank/DDBJ databases">
        <authorList>
            <person name="Quirk P.G."/>
            <person name="Krulwich T.A."/>
        </authorList>
    </citation>
    <scope>NUCLEOTIDE SEQUENCE</scope>
</reference>
<keyword evidence="2" id="KW-1133">Transmembrane helix</keyword>
<accession>A0A386B131</accession>
<evidence type="ECO:0000313" key="3">
    <source>
        <dbReference type="EMBL" id="AYC65406.1"/>
    </source>
</evidence>
<dbReference type="AlphaFoldDB" id="A0A386B131"/>
<proteinExistence type="inferred from homology"/>
<dbReference type="InterPro" id="IPR007572">
    <property type="entry name" value="Uncharacterised_Ycf20"/>
</dbReference>
<feature type="transmembrane region" description="Helical" evidence="2">
    <location>
        <begin position="51"/>
        <end position="71"/>
    </location>
</feature>
<reference evidence="3" key="2">
    <citation type="journal article" date="2019" name="Mol. Phylogenet. Evol.">
        <title>Reassessment of the classification of bryopsidales (chlorophyta) based on chloroplast phylogenomic analyses.</title>
        <authorList>
            <person name="Cremen M.C."/>
            <person name="Leliaert F."/>
            <person name="West J."/>
            <person name="Lam D.W."/>
            <person name="Shimada S."/>
            <person name="Lopez-Bautista J.M."/>
            <person name="Verbruggen H."/>
        </authorList>
    </citation>
    <scope>NUCLEOTIDE SEQUENCE</scope>
</reference>
<evidence type="ECO:0000256" key="2">
    <source>
        <dbReference type="SAM" id="Phobius"/>
    </source>
</evidence>